<keyword evidence="2" id="KW-1133">Transmembrane helix</keyword>
<sequence>MAAGISASSTLVSLHSVHRVEPAEHQKGLRFATNFGTQVIVAFIGAFLLGYYFVETFVAPESFNAKVIAGAACSFATLLLETLLLVIHEHKLTMIHTRQTKQDKRSRRLVAVRPPVAPSKSEPEKKDD</sequence>
<name>A0A1Q9DQL7_SYMMI</name>
<keyword evidence="4" id="KW-1185">Reference proteome</keyword>
<keyword evidence="2" id="KW-0472">Membrane</keyword>
<feature type="transmembrane region" description="Helical" evidence="2">
    <location>
        <begin position="66"/>
        <end position="87"/>
    </location>
</feature>
<gene>
    <name evidence="3" type="ORF">AK812_SmicGene20191</name>
</gene>
<comment type="caution">
    <text evidence="3">The sequence shown here is derived from an EMBL/GenBank/DDBJ whole genome shotgun (WGS) entry which is preliminary data.</text>
</comment>
<evidence type="ECO:0000313" key="4">
    <source>
        <dbReference type="Proteomes" id="UP000186817"/>
    </source>
</evidence>
<organism evidence="3 4">
    <name type="scientific">Symbiodinium microadriaticum</name>
    <name type="common">Dinoflagellate</name>
    <name type="synonym">Zooxanthella microadriatica</name>
    <dbReference type="NCBI Taxonomy" id="2951"/>
    <lineage>
        <taxon>Eukaryota</taxon>
        <taxon>Sar</taxon>
        <taxon>Alveolata</taxon>
        <taxon>Dinophyceae</taxon>
        <taxon>Suessiales</taxon>
        <taxon>Symbiodiniaceae</taxon>
        <taxon>Symbiodinium</taxon>
    </lineage>
</organism>
<evidence type="ECO:0000256" key="1">
    <source>
        <dbReference type="SAM" id="MobiDB-lite"/>
    </source>
</evidence>
<protein>
    <submittedName>
        <fullName evidence="3">Uncharacterized protein</fullName>
    </submittedName>
</protein>
<reference evidence="3 4" key="1">
    <citation type="submission" date="2016-02" db="EMBL/GenBank/DDBJ databases">
        <title>Genome analysis of coral dinoflagellate symbionts highlights evolutionary adaptations to a symbiotic lifestyle.</title>
        <authorList>
            <person name="Aranda M."/>
            <person name="Li Y."/>
            <person name="Liew Y.J."/>
            <person name="Baumgarten S."/>
            <person name="Simakov O."/>
            <person name="Wilson M."/>
            <person name="Piel J."/>
            <person name="Ashoor H."/>
            <person name="Bougouffa S."/>
            <person name="Bajic V.B."/>
            <person name="Ryu T."/>
            <person name="Ravasi T."/>
            <person name="Bayer T."/>
            <person name="Micklem G."/>
            <person name="Kim H."/>
            <person name="Bhak J."/>
            <person name="Lajeunesse T.C."/>
            <person name="Voolstra C.R."/>
        </authorList>
    </citation>
    <scope>NUCLEOTIDE SEQUENCE [LARGE SCALE GENOMIC DNA]</scope>
    <source>
        <strain evidence="3 4">CCMP2467</strain>
    </source>
</reference>
<dbReference type="EMBL" id="LSRX01000431">
    <property type="protein sequence ID" value="OLP97462.1"/>
    <property type="molecule type" value="Genomic_DNA"/>
</dbReference>
<evidence type="ECO:0000256" key="2">
    <source>
        <dbReference type="SAM" id="Phobius"/>
    </source>
</evidence>
<dbReference type="Proteomes" id="UP000186817">
    <property type="component" value="Unassembled WGS sequence"/>
</dbReference>
<feature type="transmembrane region" description="Helical" evidence="2">
    <location>
        <begin position="35"/>
        <end position="54"/>
    </location>
</feature>
<feature type="region of interest" description="Disordered" evidence="1">
    <location>
        <begin position="97"/>
        <end position="128"/>
    </location>
</feature>
<keyword evidence="2" id="KW-0812">Transmembrane</keyword>
<evidence type="ECO:0000313" key="3">
    <source>
        <dbReference type="EMBL" id="OLP97462.1"/>
    </source>
</evidence>
<dbReference type="AlphaFoldDB" id="A0A1Q9DQL7"/>
<accession>A0A1Q9DQL7</accession>
<proteinExistence type="predicted"/>
<dbReference type="OrthoDB" id="443277at2759"/>